<dbReference type="EMBL" id="JANBOI010000378">
    <property type="protein sequence ID" value="KAJ1731004.1"/>
    <property type="molecule type" value="Genomic_DNA"/>
</dbReference>
<proteinExistence type="inferred from homology"/>
<protein>
    <submittedName>
        <fullName evidence="7">Small glutamine-rich tetratricopeptide repeat-containing protein 2</fullName>
    </submittedName>
</protein>
<keyword evidence="3 4" id="KW-0802">TPR repeat</keyword>
<comment type="caution">
    <text evidence="7">The sequence shown here is derived from an EMBL/GenBank/DDBJ whole genome shotgun (WGS) entry which is preliminary data.</text>
</comment>
<keyword evidence="8" id="KW-1185">Reference proteome</keyword>
<comment type="similarity">
    <text evidence="1">Belongs to the SGT family.</text>
</comment>
<evidence type="ECO:0000313" key="8">
    <source>
        <dbReference type="Proteomes" id="UP001143981"/>
    </source>
</evidence>
<dbReference type="GO" id="GO:0060090">
    <property type="term" value="F:molecular adaptor activity"/>
    <property type="evidence" value="ECO:0007669"/>
    <property type="project" value="TreeGrafter"/>
</dbReference>
<feature type="repeat" description="TPR" evidence="4">
    <location>
        <begin position="172"/>
        <end position="205"/>
    </location>
</feature>
<dbReference type="Proteomes" id="UP001143981">
    <property type="component" value="Unassembled WGS sequence"/>
</dbReference>
<dbReference type="GO" id="GO:0072380">
    <property type="term" value="C:TRC complex"/>
    <property type="evidence" value="ECO:0007669"/>
    <property type="project" value="TreeGrafter"/>
</dbReference>
<dbReference type="Pfam" id="PF13432">
    <property type="entry name" value="TPR_16"/>
    <property type="match status" value="1"/>
</dbReference>
<evidence type="ECO:0000256" key="3">
    <source>
        <dbReference type="ARBA" id="ARBA00022803"/>
    </source>
</evidence>
<reference evidence="7" key="1">
    <citation type="submission" date="2022-07" db="EMBL/GenBank/DDBJ databases">
        <title>Phylogenomic reconstructions and comparative analyses of Kickxellomycotina fungi.</title>
        <authorList>
            <person name="Reynolds N.K."/>
            <person name="Stajich J.E."/>
            <person name="Barry K."/>
            <person name="Grigoriev I.V."/>
            <person name="Crous P."/>
            <person name="Smith M.E."/>
        </authorList>
    </citation>
    <scope>NUCLEOTIDE SEQUENCE</scope>
    <source>
        <strain evidence="7">BCRC 34381</strain>
    </source>
</reference>
<keyword evidence="2" id="KW-0677">Repeat</keyword>
<feature type="domain" description="SGTA homodimerisation" evidence="6">
    <location>
        <begin position="7"/>
        <end position="73"/>
    </location>
</feature>
<evidence type="ECO:0000259" key="6">
    <source>
        <dbReference type="Pfam" id="PF16546"/>
    </source>
</evidence>
<evidence type="ECO:0000313" key="7">
    <source>
        <dbReference type="EMBL" id="KAJ1731004.1"/>
    </source>
</evidence>
<dbReference type="PROSITE" id="PS50293">
    <property type="entry name" value="TPR_REGION"/>
    <property type="match status" value="1"/>
</dbReference>
<name>A0A9W8CWX6_9FUNG</name>
<evidence type="ECO:0000256" key="2">
    <source>
        <dbReference type="ARBA" id="ARBA00022737"/>
    </source>
</evidence>
<dbReference type="SMART" id="SM00028">
    <property type="entry name" value="TPR"/>
    <property type="match status" value="3"/>
</dbReference>
<feature type="region of interest" description="Disordered" evidence="5">
    <location>
        <begin position="82"/>
        <end position="102"/>
    </location>
</feature>
<dbReference type="SUPFAM" id="SSF48452">
    <property type="entry name" value="TPR-like"/>
    <property type="match status" value="1"/>
</dbReference>
<dbReference type="GO" id="GO:0016020">
    <property type="term" value="C:membrane"/>
    <property type="evidence" value="ECO:0007669"/>
    <property type="project" value="TreeGrafter"/>
</dbReference>
<dbReference type="PROSITE" id="PS50005">
    <property type="entry name" value="TPR"/>
    <property type="match status" value="2"/>
</dbReference>
<dbReference type="InterPro" id="IPR011990">
    <property type="entry name" value="TPR-like_helical_dom_sf"/>
</dbReference>
<dbReference type="AlphaFoldDB" id="A0A9W8CWX6"/>
<dbReference type="OrthoDB" id="2335338at2759"/>
<feature type="repeat" description="TPR" evidence="4">
    <location>
        <begin position="104"/>
        <end position="137"/>
    </location>
</feature>
<accession>A0A9W8CWX6</accession>
<dbReference type="Pfam" id="PF16546">
    <property type="entry name" value="SGTA_dimer"/>
    <property type="match status" value="1"/>
</dbReference>
<dbReference type="PANTHER" id="PTHR45831:SF2">
    <property type="entry name" value="LD24721P"/>
    <property type="match status" value="1"/>
</dbReference>
<dbReference type="Gene3D" id="1.20.5.420">
    <property type="entry name" value="Immunoglobulin FC, subunit C"/>
    <property type="match status" value="1"/>
</dbReference>
<sequence>MQPSEDSRKRLAVGIVEYLDKAVAEGIVAGDGAESLEIAKQCISDAFGLDMDDAAQLARLSLKPHSLDKVFEVYTATQAKLASDKTPAADAPPAGPSDEDRKRADAFKAEGNSLVNQKEYAGAIDAYTRAIELVGDNAVFYGNRAAAHSQNGEHEKAVDDARRALEINAAYSKGYSRLGLAYFGLGNYGEAAEAYEKGLELEPDNQTMQASLKSAKAKLAEASGDADTPVATRDAPASGAAGAGGFDFASLLSNPALMGMAQNMMANGGLERMMSNPAVSRMADNYRTTGQVPGIADLMGNPDLMNMAQQFMRPSGGSDGNDDSRPS</sequence>
<dbReference type="PANTHER" id="PTHR45831">
    <property type="entry name" value="LD24721P"/>
    <property type="match status" value="1"/>
</dbReference>
<gene>
    <name evidence="7" type="primary">sgt2</name>
    <name evidence="7" type="ORF">LPJ61_002744</name>
</gene>
<evidence type="ECO:0000256" key="1">
    <source>
        <dbReference type="ARBA" id="ARBA00008175"/>
    </source>
</evidence>
<dbReference type="InterPro" id="IPR047150">
    <property type="entry name" value="SGT"/>
</dbReference>
<dbReference type="GO" id="GO:0006620">
    <property type="term" value="P:post-translational protein targeting to endoplasmic reticulum membrane"/>
    <property type="evidence" value="ECO:0007669"/>
    <property type="project" value="TreeGrafter"/>
</dbReference>
<dbReference type="Pfam" id="PF00515">
    <property type="entry name" value="TPR_1"/>
    <property type="match status" value="1"/>
</dbReference>
<evidence type="ECO:0000256" key="5">
    <source>
        <dbReference type="SAM" id="MobiDB-lite"/>
    </source>
</evidence>
<organism evidence="7 8">
    <name type="scientific">Coemansia biformis</name>
    <dbReference type="NCBI Taxonomy" id="1286918"/>
    <lineage>
        <taxon>Eukaryota</taxon>
        <taxon>Fungi</taxon>
        <taxon>Fungi incertae sedis</taxon>
        <taxon>Zoopagomycota</taxon>
        <taxon>Kickxellomycotina</taxon>
        <taxon>Kickxellomycetes</taxon>
        <taxon>Kickxellales</taxon>
        <taxon>Kickxellaceae</taxon>
        <taxon>Coemansia</taxon>
    </lineage>
</organism>
<dbReference type="InterPro" id="IPR019734">
    <property type="entry name" value="TPR_rpt"/>
</dbReference>
<dbReference type="Gene3D" id="1.25.40.10">
    <property type="entry name" value="Tetratricopeptide repeat domain"/>
    <property type="match status" value="1"/>
</dbReference>
<evidence type="ECO:0000256" key="4">
    <source>
        <dbReference type="PROSITE-ProRule" id="PRU00339"/>
    </source>
</evidence>
<dbReference type="InterPro" id="IPR032374">
    <property type="entry name" value="SGTA_dimer"/>
</dbReference>